<accession>D4GM44</accession>
<protein>
    <recommendedName>
        <fullName evidence="1">FRG domain-containing protein</fullName>
    </recommendedName>
</protein>
<dbReference type="InterPro" id="IPR014966">
    <property type="entry name" value="FRG-dom"/>
</dbReference>
<proteinExistence type="predicted"/>
<dbReference type="STRING" id="706191.PANA_3145"/>
<dbReference type="KEGG" id="pam:PANA_3145"/>
<dbReference type="eggNOG" id="ENOG5030JBE">
    <property type="taxonomic scope" value="Bacteria"/>
</dbReference>
<sequence length="304" mass="34048">MSSIDYTVHEFQSADDLFNMLSPTNIKSKGEMISLKFRGHANSDWKLIPSALRPGFHLNSSLLGKILNIRDVIVNEVITLNMFAHACDRVGISIPNDSTMFRDEALNPTSIFNQTFLTHPELWPGQRFYEIMAMAQHHGVATRLLDWSESPYVAAYFSASGALLNMEDSEWDKQRLAIWVVRTPLADNLQKLKFIKVPGSVSKHLSSQRGMFSIHPMDSYSDNLTDTLGLEELGLAEQGIDFYKLTLPTTESIRLLYLCSMAGFTAASLFPSADGAGRSVNEELLKKKAIKKLNLNFDGSKHEN</sequence>
<gene>
    <name evidence="2" type="ordered locus">PANA_3145</name>
</gene>
<organism evidence="2 3">
    <name type="scientific">Pantoea ananatis (strain LMG 20103)</name>
    <dbReference type="NCBI Taxonomy" id="706191"/>
    <lineage>
        <taxon>Bacteria</taxon>
        <taxon>Pseudomonadati</taxon>
        <taxon>Pseudomonadota</taxon>
        <taxon>Gammaproteobacteria</taxon>
        <taxon>Enterobacterales</taxon>
        <taxon>Erwiniaceae</taxon>
        <taxon>Pantoea</taxon>
    </lineage>
</organism>
<evidence type="ECO:0000259" key="1">
    <source>
        <dbReference type="SMART" id="SM00901"/>
    </source>
</evidence>
<name>D4GM44_PANAM</name>
<feature type="domain" description="FRG" evidence="1">
    <location>
        <begin position="31"/>
        <end position="176"/>
    </location>
</feature>
<dbReference type="HOGENOM" id="CLU_050026_3_0_6"/>
<dbReference type="Proteomes" id="UP000001702">
    <property type="component" value="Chromosome"/>
</dbReference>
<dbReference type="RefSeq" id="WP_013027016.1">
    <property type="nucleotide sequence ID" value="NC_013956.2"/>
</dbReference>
<dbReference type="Pfam" id="PF08867">
    <property type="entry name" value="FRG"/>
    <property type="match status" value="1"/>
</dbReference>
<dbReference type="AlphaFoldDB" id="D4GM44"/>
<evidence type="ECO:0000313" key="2">
    <source>
        <dbReference type="EMBL" id="ADD78312.1"/>
    </source>
</evidence>
<dbReference type="SMART" id="SM00901">
    <property type="entry name" value="FRG"/>
    <property type="match status" value="1"/>
</dbReference>
<dbReference type="EMBL" id="CP001875">
    <property type="protein sequence ID" value="ADD78312.1"/>
    <property type="molecule type" value="Genomic_DNA"/>
</dbReference>
<evidence type="ECO:0000313" key="3">
    <source>
        <dbReference type="Proteomes" id="UP000001702"/>
    </source>
</evidence>
<keyword evidence="3" id="KW-1185">Reference proteome</keyword>
<reference evidence="2 3" key="1">
    <citation type="journal article" date="2010" name="J. Bacteriol.">
        <title>Genome sequence of Pantoea ananatis LMG20103, the causative agent of Eucalyptus blight and dieback.</title>
        <authorList>
            <person name="De Maayer P."/>
            <person name="Chan W.Y."/>
            <person name="Venter S.N."/>
            <person name="Toth I.K."/>
            <person name="Birch P.R."/>
            <person name="Joubert F."/>
            <person name="Coutinho T.A."/>
        </authorList>
    </citation>
    <scope>NUCLEOTIDE SEQUENCE [LARGE SCALE GENOMIC DNA]</scope>
    <source>
        <strain evidence="2 3">LMG 20103</strain>
    </source>
</reference>